<proteinExistence type="predicted"/>
<keyword evidence="1" id="KW-1277">Toxin-antitoxin system</keyword>
<accession>A0A1F6DCX6</accession>
<protein>
    <recommendedName>
        <fullName evidence="4">Addiction module toxin RelE</fullName>
    </recommendedName>
</protein>
<dbReference type="EMBL" id="MFLD01000028">
    <property type="protein sequence ID" value="OGG59245.1"/>
    <property type="molecule type" value="Genomic_DNA"/>
</dbReference>
<gene>
    <name evidence="2" type="ORF">A3C86_02365</name>
</gene>
<sequence length="91" mass="10210">MKVIVRAKAKDDIDDLFAWIAKDNSTVAIKMVVNVHAHINRLETDGLAHMGHAGTVAGTLELVVYPYIIVYKVYERREIVIISVVHGARNR</sequence>
<dbReference type="Proteomes" id="UP000178042">
    <property type="component" value="Unassembled WGS sequence"/>
</dbReference>
<evidence type="ECO:0000256" key="1">
    <source>
        <dbReference type="ARBA" id="ARBA00022649"/>
    </source>
</evidence>
<dbReference type="Pfam" id="PF05016">
    <property type="entry name" value="ParE_toxin"/>
    <property type="match status" value="1"/>
</dbReference>
<dbReference type="InterPro" id="IPR007712">
    <property type="entry name" value="RelE/ParE_toxin"/>
</dbReference>
<evidence type="ECO:0000313" key="2">
    <source>
        <dbReference type="EMBL" id="OGG59245.1"/>
    </source>
</evidence>
<organism evidence="2 3">
    <name type="scientific">Candidatus Kaiserbacteria bacterium RIFCSPHIGHO2_02_FULL_49_16</name>
    <dbReference type="NCBI Taxonomy" id="1798490"/>
    <lineage>
        <taxon>Bacteria</taxon>
        <taxon>Candidatus Kaiseribacteriota</taxon>
    </lineage>
</organism>
<reference evidence="2 3" key="1">
    <citation type="journal article" date="2016" name="Nat. Commun.">
        <title>Thousands of microbial genomes shed light on interconnected biogeochemical processes in an aquifer system.</title>
        <authorList>
            <person name="Anantharaman K."/>
            <person name="Brown C.T."/>
            <person name="Hug L.A."/>
            <person name="Sharon I."/>
            <person name="Castelle C.J."/>
            <person name="Probst A.J."/>
            <person name="Thomas B.C."/>
            <person name="Singh A."/>
            <person name="Wilkins M.J."/>
            <person name="Karaoz U."/>
            <person name="Brodie E.L."/>
            <person name="Williams K.H."/>
            <person name="Hubbard S.S."/>
            <person name="Banfield J.F."/>
        </authorList>
    </citation>
    <scope>NUCLEOTIDE SEQUENCE [LARGE SCALE GENOMIC DNA]</scope>
</reference>
<dbReference type="Gene3D" id="3.30.2310.20">
    <property type="entry name" value="RelE-like"/>
    <property type="match status" value="1"/>
</dbReference>
<dbReference type="InterPro" id="IPR035093">
    <property type="entry name" value="RelE/ParE_toxin_dom_sf"/>
</dbReference>
<evidence type="ECO:0000313" key="3">
    <source>
        <dbReference type="Proteomes" id="UP000178042"/>
    </source>
</evidence>
<evidence type="ECO:0008006" key="4">
    <source>
        <dbReference type="Google" id="ProtNLM"/>
    </source>
</evidence>
<dbReference type="AlphaFoldDB" id="A0A1F6DCX6"/>
<name>A0A1F6DCX6_9BACT</name>
<comment type="caution">
    <text evidence="2">The sequence shown here is derived from an EMBL/GenBank/DDBJ whole genome shotgun (WGS) entry which is preliminary data.</text>
</comment>